<dbReference type="AlphaFoldDB" id="A0A9Q1GWQ1"/>
<organism evidence="2 3">
    <name type="scientific">Carnegiea gigantea</name>
    <dbReference type="NCBI Taxonomy" id="171969"/>
    <lineage>
        <taxon>Eukaryota</taxon>
        <taxon>Viridiplantae</taxon>
        <taxon>Streptophyta</taxon>
        <taxon>Embryophyta</taxon>
        <taxon>Tracheophyta</taxon>
        <taxon>Spermatophyta</taxon>
        <taxon>Magnoliopsida</taxon>
        <taxon>eudicotyledons</taxon>
        <taxon>Gunneridae</taxon>
        <taxon>Pentapetalae</taxon>
        <taxon>Caryophyllales</taxon>
        <taxon>Cactineae</taxon>
        <taxon>Cactaceae</taxon>
        <taxon>Cactoideae</taxon>
        <taxon>Echinocereeae</taxon>
        <taxon>Carnegiea</taxon>
    </lineage>
</organism>
<comment type="caution">
    <text evidence="2">The sequence shown here is derived from an EMBL/GenBank/DDBJ whole genome shotgun (WGS) entry which is preliminary data.</text>
</comment>
<dbReference type="Proteomes" id="UP001153076">
    <property type="component" value="Unassembled WGS sequence"/>
</dbReference>
<feature type="compositionally biased region" description="Basic and acidic residues" evidence="1">
    <location>
        <begin position="189"/>
        <end position="198"/>
    </location>
</feature>
<evidence type="ECO:0000313" key="2">
    <source>
        <dbReference type="EMBL" id="KAJ8426837.1"/>
    </source>
</evidence>
<feature type="compositionally biased region" description="Polar residues" evidence="1">
    <location>
        <begin position="273"/>
        <end position="291"/>
    </location>
</feature>
<dbReference type="EMBL" id="JAKOGI010001232">
    <property type="protein sequence ID" value="KAJ8426837.1"/>
    <property type="molecule type" value="Genomic_DNA"/>
</dbReference>
<gene>
    <name evidence="2" type="ORF">Cgig2_025242</name>
</gene>
<evidence type="ECO:0000313" key="3">
    <source>
        <dbReference type="Proteomes" id="UP001153076"/>
    </source>
</evidence>
<feature type="region of interest" description="Disordered" evidence="1">
    <location>
        <begin position="270"/>
        <end position="335"/>
    </location>
</feature>
<sequence>MANIVGKSVPSGQLGAHPVEAELVVVGEVDQVQGQSPYGKHKCGNLYTSQKQYKKHGGVLAAQGVETDSDVGGAPPGKVGDESPLGSSANANVEPIVRPVADEGFPMGQLRVDDVDGSVHIRMVSVLTVVELGDGNGEHLEIKIRTTCSHVAEEGAAEDTKGTIGRDGGRKLPCDVVVDAGVVVTDEKSGEGVAKDGPEVPTQSEKGATYDGPMVVGVDAVRYDTHGTEVETSVGPSTQTSVVVEGTVDEGRDGSGNPSPIAMVVMTLDEDSSPASSETGRGSQPPQQHPQCASEVGGNSKFDGGKVTTLYEDSGVSPSEAALGIVSPAKNATEE</sequence>
<reference evidence="2" key="1">
    <citation type="submission" date="2022-04" db="EMBL/GenBank/DDBJ databases">
        <title>Carnegiea gigantea Genome sequencing and assembly v2.</title>
        <authorList>
            <person name="Copetti D."/>
            <person name="Sanderson M.J."/>
            <person name="Burquez A."/>
            <person name="Wojciechowski M.F."/>
        </authorList>
    </citation>
    <scope>NUCLEOTIDE SEQUENCE</scope>
    <source>
        <strain evidence="2">SGP5-SGP5p</strain>
        <tissue evidence="2">Aerial part</tissue>
    </source>
</reference>
<proteinExistence type="predicted"/>
<feature type="region of interest" description="Disordered" evidence="1">
    <location>
        <begin position="66"/>
        <end position="90"/>
    </location>
</feature>
<accession>A0A9Q1GWQ1</accession>
<name>A0A9Q1GWQ1_9CARY</name>
<protein>
    <submittedName>
        <fullName evidence="2">Uncharacterized protein</fullName>
    </submittedName>
</protein>
<keyword evidence="3" id="KW-1185">Reference proteome</keyword>
<evidence type="ECO:0000256" key="1">
    <source>
        <dbReference type="SAM" id="MobiDB-lite"/>
    </source>
</evidence>
<feature type="region of interest" description="Disordered" evidence="1">
    <location>
        <begin position="189"/>
        <end position="211"/>
    </location>
</feature>